<reference evidence="2" key="1">
    <citation type="submission" date="2023-09" db="EMBL/GenBank/DDBJ databases">
        <authorList>
            <person name="Li S."/>
            <person name="Li X."/>
            <person name="Zhang C."/>
            <person name="Zhao Z."/>
        </authorList>
    </citation>
    <scope>NUCLEOTIDE SEQUENCE [LARGE SCALE GENOMIC DNA]</scope>
    <source>
        <strain evidence="2">SQ149</strain>
    </source>
</reference>
<protein>
    <submittedName>
        <fullName evidence="1">Glycosyltransferase family 4 protein</fullName>
    </submittedName>
</protein>
<evidence type="ECO:0000313" key="2">
    <source>
        <dbReference type="Proteomes" id="UP001258994"/>
    </source>
</evidence>
<accession>A0ABY9TRB6</accession>
<name>A0ABY9TRB6_9GAMM</name>
<dbReference type="Pfam" id="PF13692">
    <property type="entry name" value="Glyco_trans_1_4"/>
    <property type="match status" value="1"/>
</dbReference>
<dbReference type="Proteomes" id="UP001258994">
    <property type="component" value="Chromosome"/>
</dbReference>
<organism evidence="1 2">
    <name type="scientific">Thalassotalea psychrophila</name>
    <dbReference type="NCBI Taxonomy" id="3065647"/>
    <lineage>
        <taxon>Bacteria</taxon>
        <taxon>Pseudomonadati</taxon>
        <taxon>Pseudomonadota</taxon>
        <taxon>Gammaproteobacteria</taxon>
        <taxon>Alteromonadales</taxon>
        <taxon>Colwelliaceae</taxon>
        <taxon>Thalassotalea</taxon>
    </lineage>
</organism>
<dbReference type="EMBL" id="CP134145">
    <property type="protein sequence ID" value="WNC71295.1"/>
    <property type="molecule type" value="Genomic_DNA"/>
</dbReference>
<keyword evidence="2" id="KW-1185">Reference proteome</keyword>
<evidence type="ECO:0000313" key="1">
    <source>
        <dbReference type="EMBL" id="WNC71295.1"/>
    </source>
</evidence>
<proteinExistence type="predicted"/>
<sequence>MKKSHYKGYIDWVSSGFVRGWVFNPENNNEECSFSLKLNDEIIVESKANLFRADVKKAGFGNGKYGYCIKHGLTKEHVEDKELTLLDKNGNQIGKSHIIKSAIGVEPEISRVSIENEVLSFYVNVNDNIGLTFQVFHENSLFAQENKQLVKGKNELKFKCPISCFKDEFSHFTIGAKEIIDALWSNRIKTRNVDSSSNTALKGYIDMISSGFIRGWVFNKNEPDVSVNYKLEINGEVFFEGTASQYRADLEKIGFGNGKHGFCVEHKLPGNALQGNVIRLLDTNNIELIKPQVIYSKFITNAKSNAQVIDVNLALNELCIEIESSSANEIILQIFDDGFRICQKKISLRNGNNIETVLLPKELLNNKKHEITIGRGDCIEYLWSDQILLEESLLEHQPNALNSSLKGYIDCVSSGFIRGWVYNKNKPKEHIDYSIELDGKIISFSTAYDYRKDLIDAGIGNGEHGFCFKHDKQSEELSGKILRLLDSEGALVGKSFQIGKNNKPQFKIVNLSIYQHLLIIDVDVEIAAKLTFQCFFDTDRFFQRELSLGIGLNVLEVPLPEQTDTHHDKVLTIGVLEFIEPIWQQVVHLPQSSLDLFSSGPLSIEYFCATDQQSVIKRARLEAYQLRLSTNNNSDDIDYGSYYQWLNNPVSCPPKLMLQDHEKPQISIVLLANQSFDYYVKVISSLILSVSKVKFEVITSVQSNSQTYLHLREHAPNLILITDETDVISPLKVCVNKASTEKLLFINYANEICSGFLDELYKRSEYNFSLVTASLINEELEVVEQSYLDFETIGTQLSINHPENSYFRKIDAITISPFIIDKAIVEQYLLGYEGEEEQWQFGLALSEFLIQKNIDLFFTPFAQSFKVLNVNQNSESLNINEPAQSFSEKFEQYKIEQDKRGCDLRPTILLIDRSIPRPDRDAGSFAAVNDIKLLQSLGFHVVFIPNDFLYSIRYTEQLQYIGVEVVYAPYFASPFEALEYYLPKVSCIYITRYQNVEKYLPTIKAFSENVPVLFNNADLHFLREMRQAHLHNDKFLLENAEKTREREVEVMKSVDAILSYNEIEHVVIASHTFKTENIFKGPWVLSEKTSGKPFIEREGVSFLGGYDHLANVQAFEYFIKDILPVIVERTPDIKFYFYGSNMPEHMKNFQHDNVIMVGYVESLGEVYANHRVFIAPLLFGAGVKGKVLESAAYGLPSVLSPIAVEATGLIHNVSTLVATTTEEWVTYIEKLYLDNYLWDEIAKNQKQLVNSQYSFENAQEQFKMAIDYVGIKLPYGN</sequence>
<dbReference type="SUPFAM" id="SSF53756">
    <property type="entry name" value="UDP-Glycosyltransferase/glycogen phosphorylase"/>
    <property type="match status" value="1"/>
</dbReference>
<dbReference type="Gene3D" id="3.40.50.2000">
    <property type="entry name" value="Glycogen Phosphorylase B"/>
    <property type="match status" value="1"/>
</dbReference>
<gene>
    <name evidence="1" type="ORF">RGQ13_14340</name>
</gene>
<dbReference type="RefSeq" id="WP_348390430.1">
    <property type="nucleotide sequence ID" value="NZ_CP134145.1"/>
</dbReference>